<evidence type="ECO:0000256" key="2">
    <source>
        <dbReference type="ARBA" id="ARBA00022840"/>
    </source>
</evidence>
<dbReference type="Gene3D" id="3.40.50.300">
    <property type="entry name" value="P-loop containing nucleotide triphosphate hydrolases"/>
    <property type="match status" value="2"/>
</dbReference>
<feature type="region of interest" description="Disordered" evidence="3">
    <location>
        <begin position="1241"/>
        <end position="1265"/>
    </location>
</feature>
<dbReference type="CDD" id="cd17933">
    <property type="entry name" value="DEXSc_RecD-like"/>
    <property type="match status" value="1"/>
</dbReference>
<proteinExistence type="predicted"/>
<evidence type="ECO:0000313" key="6">
    <source>
        <dbReference type="Proteomes" id="UP001518976"/>
    </source>
</evidence>
<dbReference type="InterPro" id="IPR027417">
    <property type="entry name" value="P-loop_NTPase"/>
</dbReference>
<dbReference type="InterPro" id="IPR050534">
    <property type="entry name" value="Coronavir_polyprotein_1ab"/>
</dbReference>
<evidence type="ECO:0000259" key="4">
    <source>
        <dbReference type="Pfam" id="PF13538"/>
    </source>
</evidence>
<dbReference type="InterPro" id="IPR027785">
    <property type="entry name" value="UvrD-like_helicase_C"/>
</dbReference>
<evidence type="ECO:0000256" key="3">
    <source>
        <dbReference type="SAM" id="MobiDB-lite"/>
    </source>
</evidence>
<dbReference type="Pfam" id="PF13538">
    <property type="entry name" value="UvrD_C_2"/>
    <property type="match status" value="1"/>
</dbReference>
<gene>
    <name evidence="5" type="ORF">JW592_29930</name>
</gene>
<name>A0ABS3X2M0_9ACTN</name>
<comment type="caution">
    <text evidence="5">The sequence shown here is derived from an EMBL/GenBank/DDBJ whole genome shotgun (WGS) entry which is preliminary data.</text>
</comment>
<evidence type="ECO:0000256" key="1">
    <source>
        <dbReference type="ARBA" id="ARBA00022741"/>
    </source>
</evidence>
<protein>
    <submittedName>
        <fullName evidence="5">AAA family ATPase</fullName>
    </submittedName>
</protein>
<dbReference type="EMBL" id="JAFFZN010000038">
    <property type="protein sequence ID" value="MBO8189630.1"/>
    <property type="molecule type" value="Genomic_DNA"/>
</dbReference>
<dbReference type="PANTHER" id="PTHR43788">
    <property type="entry name" value="DNA2/NAM7 HELICASE FAMILY MEMBER"/>
    <property type="match status" value="1"/>
</dbReference>
<dbReference type="RefSeq" id="WP_209268390.1">
    <property type="nucleotide sequence ID" value="NZ_JAFFZN010000038.1"/>
</dbReference>
<keyword evidence="6" id="KW-1185">Reference proteome</keyword>
<dbReference type="CDD" id="cd18809">
    <property type="entry name" value="SF1_C_RecD"/>
    <property type="match status" value="1"/>
</dbReference>
<feature type="domain" description="UvrD-like helicase C-terminal" evidence="4">
    <location>
        <begin position="1016"/>
        <end position="1062"/>
    </location>
</feature>
<keyword evidence="2" id="KW-0067">ATP-binding</keyword>
<sequence length="1265" mass="141010">MAYVQHLSVRVPWHDSGWGGTVCEDPLGNSSCILLKKVGEDRDDTLEAAHAGERFEALGAEPACLAERGGFLSPRRHVLMRRHPYGHTDALRAVSDTLVDVSPFSVHGIPFYWLNRENAVEVAEEQRILGFSAGAEDFAVGKLGFRPNWLLHGDNQRAVIDAFFENVRSEQSLVFFYLKHSPFEAQPRRMLVGAACVDSLTLPGQWNGSDRTAFPNHMWETIIRHTLRPDGTGGILLPVQELERLAAQGRDVSVALAVAPERNKEFSYATEHVSPDVAVAALLELKRAAQAASELGCSVAERSRQWLDRQLGMAWRRRGPAPGLPAVLGRLGFEHPVFTARALASVVSEGEDPWPVLQQALEGAGEPAEFRRLVSGTSRGIWQHVDEGRRQALRLLSRFDLTRDQLDRVLDRKTGIELTDEELLDNPYDLVNCTVDDGEPILFETVDRGCFPDQGLAERYPLPVTVPLDGSLDRRRVEAALVTVLRHAEDEGHTLLTVDDALSRIAELNVVRPLDVTVSVMQGIELDPGSLDDDHEVNWPQLTRTELAGGAFGYKLRSAVRRREWIRAVVRRLRSAPQHAAPDDLNVTLDAVLGTPQGTAEDLQAELRARLEKAAALHELYQSRLTVLNGPAGTGKTTLVRALARRPEITADGLLLLAPTGKARVQLEQKAEHEAYTLAQFLSRSQRYDGQNARYLLTGDPGTRQRYGTVVVDEASMLTEDMFAALLDALVLPQRLILVGDPRQLPPIGSGRPFVDLERRARAERDPAQWPRVAPGWAELTILRRQRREEGARDDLLLARWFSGDELMEGADEVWARLRRGDALQHLRAVAWNGRSAAQVLDDVLEEEFKVSGDDNGLSFAKSYGAMEKPVGTRVYPDFRSAPEKCEKWQVLSPVRGRAHGTVELNRHLKRRHRGQALQQSLQYRAKVPKPLGAEQIILGDKVVNTRNMRARGEVPGVWKSEPRYVANGEIGVVTGKTKSGRMKFRPAAHVEFSSQLGRWFPYRDDRGDEDPPLELAWALTVHKSQGSEFGTVILMLPEAVQSLSRELLYTALTRQTERVVLCHEGPLEDLLLLTRAVGSDTARRLTDLMVPPSPRQIASLAGAPSVRVDSRLLHISAGGVPVRSKNEVIIADILDDIAPGAWVYEQPLHSRDDSDPMPRRPDFTISTYSGRTVYWEHLGMLHDPRYASSWQKRKKWYAEQGILPADEGGGPNGTLMWTSDENGVDVPAWRDKALRVIGREEIYQPPRTAKKKATARRSPRQEVE</sequence>
<reference evidence="5 6" key="1">
    <citation type="submission" date="2021-02" db="EMBL/GenBank/DDBJ databases">
        <title>Streptomyces spirodelae sp. nov., isolated from duckweed.</title>
        <authorList>
            <person name="Saimee Y."/>
            <person name="Duangmal K."/>
        </authorList>
    </citation>
    <scope>NUCLEOTIDE SEQUENCE [LARGE SCALE GENOMIC DNA]</scope>
    <source>
        <strain evidence="5 6">DW4-2</strain>
    </source>
</reference>
<dbReference type="SUPFAM" id="SSF52540">
    <property type="entry name" value="P-loop containing nucleoside triphosphate hydrolases"/>
    <property type="match status" value="2"/>
</dbReference>
<dbReference type="Pfam" id="PF13604">
    <property type="entry name" value="AAA_30"/>
    <property type="match status" value="1"/>
</dbReference>
<accession>A0ABS3X2M0</accession>
<dbReference type="PANTHER" id="PTHR43788:SF6">
    <property type="entry name" value="DNA HELICASE B"/>
    <property type="match status" value="1"/>
</dbReference>
<organism evidence="5 6">
    <name type="scientific">Streptomyces spirodelae</name>
    <dbReference type="NCBI Taxonomy" id="2812904"/>
    <lineage>
        <taxon>Bacteria</taxon>
        <taxon>Bacillati</taxon>
        <taxon>Actinomycetota</taxon>
        <taxon>Actinomycetes</taxon>
        <taxon>Kitasatosporales</taxon>
        <taxon>Streptomycetaceae</taxon>
        <taxon>Streptomyces</taxon>
    </lineage>
</organism>
<dbReference type="Proteomes" id="UP001518976">
    <property type="component" value="Unassembled WGS sequence"/>
</dbReference>
<feature type="compositionally biased region" description="Basic residues" evidence="3">
    <location>
        <begin position="1249"/>
        <end position="1259"/>
    </location>
</feature>
<keyword evidence="1" id="KW-0547">Nucleotide-binding</keyword>
<evidence type="ECO:0000313" key="5">
    <source>
        <dbReference type="EMBL" id="MBO8189630.1"/>
    </source>
</evidence>